<dbReference type="Proteomes" id="UP000263900">
    <property type="component" value="Chromosome"/>
</dbReference>
<evidence type="ECO:0000256" key="1">
    <source>
        <dbReference type="ARBA" id="ARBA00023015"/>
    </source>
</evidence>
<dbReference type="PANTHER" id="PTHR46796:SF13">
    <property type="entry name" value="HTH-TYPE TRANSCRIPTIONAL ACTIVATOR RHAS"/>
    <property type="match status" value="1"/>
</dbReference>
<keyword evidence="2" id="KW-0238">DNA-binding</keyword>
<dbReference type="SUPFAM" id="SSF46689">
    <property type="entry name" value="Homeodomain-like"/>
    <property type="match status" value="1"/>
</dbReference>
<protein>
    <submittedName>
        <fullName evidence="5">AraC family transcriptional regulator</fullName>
    </submittedName>
</protein>
<dbReference type="RefSeq" id="WP_119050282.1">
    <property type="nucleotide sequence ID" value="NZ_CP032157.1"/>
</dbReference>
<dbReference type="Gene3D" id="1.10.10.60">
    <property type="entry name" value="Homeodomain-like"/>
    <property type="match status" value="1"/>
</dbReference>
<dbReference type="InterPro" id="IPR046532">
    <property type="entry name" value="DUF6597"/>
</dbReference>
<dbReference type="InterPro" id="IPR009057">
    <property type="entry name" value="Homeodomain-like_sf"/>
</dbReference>
<evidence type="ECO:0000256" key="2">
    <source>
        <dbReference type="ARBA" id="ARBA00023125"/>
    </source>
</evidence>
<evidence type="ECO:0000259" key="4">
    <source>
        <dbReference type="PROSITE" id="PS01124"/>
    </source>
</evidence>
<feature type="domain" description="HTH araC/xylS-type" evidence="4">
    <location>
        <begin position="156"/>
        <end position="258"/>
    </location>
</feature>
<evidence type="ECO:0000313" key="6">
    <source>
        <dbReference type="Proteomes" id="UP000263900"/>
    </source>
</evidence>
<evidence type="ECO:0000256" key="3">
    <source>
        <dbReference type="ARBA" id="ARBA00023163"/>
    </source>
</evidence>
<organism evidence="5 6">
    <name type="scientific">Paraflavitalea soli</name>
    <dbReference type="NCBI Taxonomy" id="2315862"/>
    <lineage>
        <taxon>Bacteria</taxon>
        <taxon>Pseudomonadati</taxon>
        <taxon>Bacteroidota</taxon>
        <taxon>Chitinophagia</taxon>
        <taxon>Chitinophagales</taxon>
        <taxon>Chitinophagaceae</taxon>
        <taxon>Paraflavitalea</taxon>
    </lineage>
</organism>
<accession>A0A3B7MRZ9</accession>
<keyword evidence="3" id="KW-0804">Transcription</keyword>
<dbReference type="InterPro" id="IPR050204">
    <property type="entry name" value="AraC_XylS_family_regulators"/>
</dbReference>
<dbReference type="SMART" id="SM00342">
    <property type="entry name" value="HTH_ARAC"/>
    <property type="match status" value="1"/>
</dbReference>
<dbReference type="AlphaFoldDB" id="A0A3B7MRZ9"/>
<dbReference type="PROSITE" id="PS01124">
    <property type="entry name" value="HTH_ARAC_FAMILY_2"/>
    <property type="match status" value="1"/>
</dbReference>
<proteinExistence type="predicted"/>
<dbReference type="Pfam" id="PF20240">
    <property type="entry name" value="DUF6597"/>
    <property type="match status" value="1"/>
</dbReference>
<dbReference type="Pfam" id="PF12833">
    <property type="entry name" value="HTH_18"/>
    <property type="match status" value="1"/>
</dbReference>
<dbReference type="KEGG" id="pseg:D3H65_10575"/>
<dbReference type="GO" id="GO:0003700">
    <property type="term" value="F:DNA-binding transcription factor activity"/>
    <property type="evidence" value="ECO:0007669"/>
    <property type="project" value="InterPro"/>
</dbReference>
<dbReference type="OrthoDB" id="323290at2"/>
<dbReference type="InterPro" id="IPR018060">
    <property type="entry name" value="HTH_AraC"/>
</dbReference>
<keyword evidence="6" id="KW-1185">Reference proteome</keyword>
<dbReference type="EMBL" id="CP032157">
    <property type="protein sequence ID" value="AXY74395.1"/>
    <property type="molecule type" value="Genomic_DNA"/>
</dbReference>
<keyword evidence="1" id="KW-0805">Transcription regulation</keyword>
<dbReference type="GO" id="GO:0043565">
    <property type="term" value="F:sequence-specific DNA binding"/>
    <property type="evidence" value="ECO:0007669"/>
    <property type="project" value="InterPro"/>
</dbReference>
<gene>
    <name evidence="5" type="ORF">D3H65_10575</name>
</gene>
<name>A0A3B7MRZ9_9BACT</name>
<dbReference type="PANTHER" id="PTHR46796">
    <property type="entry name" value="HTH-TYPE TRANSCRIPTIONAL ACTIVATOR RHAS-RELATED"/>
    <property type="match status" value="1"/>
</dbReference>
<evidence type="ECO:0000313" key="5">
    <source>
        <dbReference type="EMBL" id="AXY74395.1"/>
    </source>
</evidence>
<sequence length="271" mass="30553">MKYQQLPPPGHLKEYISAFWTLEAPADSTTPHSFQTFADGCPGLIFQTVEQGSFYQNDKLLPGFFLYGQATTHARIHATGKLRAVGIFLRPNALKAVFGLNAGILTDTCMDANTLVRPDGSSLSEQLVNTTSTTGQIEIISSWINTQAERNNSRRNDMMHYAVSEIARSKGNVALKGLQIEMQLSERSFERKFKEYIGISPKLFSRICRFQASLKQLRNNDFSKLSDVAFENEYADQSHFIRAFKEFAGFSPFQYQKQSPEVIENLATLLK</sequence>
<reference evidence="5 6" key="1">
    <citation type="submission" date="2018-09" db="EMBL/GenBank/DDBJ databases">
        <title>Genome sequencing of strain 6GH32-13.</title>
        <authorList>
            <person name="Weon H.-Y."/>
            <person name="Heo J."/>
            <person name="Kwon S.-W."/>
        </authorList>
    </citation>
    <scope>NUCLEOTIDE SEQUENCE [LARGE SCALE GENOMIC DNA]</scope>
    <source>
        <strain evidence="5 6">5GH32-13</strain>
    </source>
</reference>